<evidence type="ECO:0000256" key="1">
    <source>
        <dbReference type="SAM" id="SignalP"/>
    </source>
</evidence>
<protein>
    <submittedName>
        <fullName evidence="3">DUF560 domain-containing protein</fullName>
    </submittedName>
</protein>
<dbReference type="InterPro" id="IPR007655">
    <property type="entry name" value="Slam_C"/>
</dbReference>
<evidence type="ECO:0000313" key="4">
    <source>
        <dbReference type="Proteomes" id="UP000253918"/>
    </source>
</evidence>
<dbReference type="AlphaFoldDB" id="A0A369VX29"/>
<dbReference type="OrthoDB" id="6116449at2"/>
<dbReference type="InterPro" id="IPR011990">
    <property type="entry name" value="TPR-like_helical_dom_sf"/>
</dbReference>
<evidence type="ECO:0000259" key="2">
    <source>
        <dbReference type="Pfam" id="PF04575"/>
    </source>
</evidence>
<reference evidence="3 4" key="1">
    <citation type="submission" date="2018-07" db="EMBL/GenBank/DDBJ databases">
        <title>a novel species of Sphingomonas isolated from the rhizosphere soil of Araceae plant.</title>
        <authorList>
            <person name="Zhiyong W."/>
            <person name="Qinglan Z."/>
            <person name="Zhiwei F."/>
            <person name="Ding X."/>
            <person name="Gejiao W."/>
            <person name="Shixue Z."/>
        </authorList>
    </citation>
    <scope>NUCLEOTIDE SEQUENCE [LARGE SCALE GENOMIC DNA]</scope>
    <source>
        <strain evidence="3 4">WZY 27</strain>
    </source>
</reference>
<feature type="signal peptide" evidence="1">
    <location>
        <begin position="1"/>
        <end position="22"/>
    </location>
</feature>
<dbReference type="Pfam" id="PF14559">
    <property type="entry name" value="TPR_19"/>
    <property type="match status" value="1"/>
</dbReference>
<dbReference type="SUPFAM" id="SSF48452">
    <property type="entry name" value="TPR-like"/>
    <property type="match status" value="1"/>
</dbReference>
<feature type="chain" id="PRO_5016754265" evidence="1">
    <location>
        <begin position="23"/>
        <end position="456"/>
    </location>
</feature>
<proteinExistence type="predicted"/>
<gene>
    <name evidence="3" type="ORF">DVW87_10430</name>
</gene>
<keyword evidence="4" id="KW-1185">Reference proteome</keyword>
<name>A0A369VX29_9SPHN</name>
<dbReference type="Proteomes" id="UP000253918">
    <property type="component" value="Unassembled WGS sequence"/>
</dbReference>
<feature type="domain" description="Surface lipoprotein assembly modifier C-terminal" evidence="2">
    <location>
        <begin position="163"/>
        <end position="456"/>
    </location>
</feature>
<sequence>MMFRRGVPCVALALLSATPALADEAPGEQTCANGTCQVRLTPAQVLARAEQLVRAGQFEEAKPLLLALLKAPGYTFQARYLAGYSAMKAGKWKSAAGIFRRILVEDPGQTQVRLDYGRVLLAMGKTASADHQLRLAGEAQDLPPEVARTIRSVRNIIRSRRAWSLNVDFGIAPDSNINNATGSDTVTILFGNQPIPLSLDKAAQAKSGLGITGSFDGSLRLPIAKDGSKLWLVDVNGFGTQYKGSSFDDLYLEAATGPEFKLSERARVRIEGLVAERDYGNRIASRQAGVKGGAELTVGQTNRLGLQFDLRRTWTRFDDGYSGWQGGLYATYERVVAKSLIASASLFARRDWLKTDAYSSTEVGGILGIGGELPKGFNFGISGGLSRAVYDAPLYLFANDPRRDWRYNARVTIGNRAVRVLGLSPTIQYTYGRADSSLPLFATERSRFRLTLARYF</sequence>
<keyword evidence="1" id="KW-0732">Signal</keyword>
<accession>A0A369VX29</accession>
<organism evidence="3 4">
    <name type="scientific">Sphingomonas aracearum</name>
    <dbReference type="NCBI Taxonomy" id="2283317"/>
    <lineage>
        <taxon>Bacteria</taxon>
        <taxon>Pseudomonadati</taxon>
        <taxon>Pseudomonadota</taxon>
        <taxon>Alphaproteobacteria</taxon>
        <taxon>Sphingomonadales</taxon>
        <taxon>Sphingomonadaceae</taxon>
        <taxon>Sphingomonas</taxon>
    </lineage>
</organism>
<dbReference type="Pfam" id="PF04575">
    <property type="entry name" value="SlipAM"/>
    <property type="match status" value="1"/>
</dbReference>
<comment type="caution">
    <text evidence="3">The sequence shown here is derived from an EMBL/GenBank/DDBJ whole genome shotgun (WGS) entry which is preliminary data.</text>
</comment>
<dbReference type="RefSeq" id="WP_114687701.1">
    <property type="nucleotide sequence ID" value="NZ_QQNB01000002.1"/>
</dbReference>
<dbReference type="Gene3D" id="1.25.40.10">
    <property type="entry name" value="Tetratricopeptide repeat domain"/>
    <property type="match status" value="1"/>
</dbReference>
<evidence type="ECO:0000313" key="3">
    <source>
        <dbReference type="EMBL" id="RDE05632.1"/>
    </source>
</evidence>
<dbReference type="EMBL" id="QQNB01000002">
    <property type="protein sequence ID" value="RDE05632.1"/>
    <property type="molecule type" value="Genomic_DNA"/>
</dbReference>